<dbReference type="Pfam" id="PF01882">
    <property type="entry name" value="DUF58"/>
    <property type="match status" value="1"/>
</dbReference>
<dbReference type="InterPro" id="IPR002881">
    <property type="entry name" value="DUF58"/>
</dbReference>
<dbReference type="AlphaFoldDB" id="A0A5C8UNS1"/>
<reference evidence="3 4" key="1">
    <citation type="submission" date="2019-08" db="EMBL/GenBank/DDBJ databases">
        <title>Bacterial whole genome sequence for Glaciihabitans sp. CHu50b-6-2.</title>
        <authorList>
            <person name="Jin L."/>
        </authorList>
    </citation>
    <scope>NUCLEOTIDE SEQUENCE [LARGE SCALE GENOMIC DNA]</scope>
    <source>
        <strain evidence="3 4">CHu50b-6-2</strain>
    </source>
</reference>
<keyword evidence="1" id="KW-1133">Transmembrane helix</keyword>
<name>A0A5C8UNS1_9MICO</name>
<dbReference type="PANTHER" id="PTHR34351">
    <property type="entry name" value="SLR1927 PROTEIN-RELATED"/>
    <property type="match status" value="1"/>
</dbReference>
<gene>
    <name evidence="3" type="ORF">FVP33_12085</name>
</gene>
<dbReference type="Proteomes" id="UP000321379">
    <property type="component" value="Unassembled WGS sequence"/>
</dbReference>
<keyword evidence="1" id="KW-0472">Membrane</keyword>
<comment type="caution">
    <text evidence="3">The sequence shown here is derived from an EMBL/GenBank/DDBJ whole genome shotgun (WGS) entry which is preliminary data.</text>
</comment>
<dbReference type="RefSeq" id="WP_147783916.1">
    <property type="nucleotide sequence ID" value="NZ_VRMG01000008.1"/>
</dbReference>
<evidence type="ECO:0000259" key="2">
    <source>
        <dbReference type="Pfam" id="PF01882"/>
    </source>
</evidence>
<proteinExistence type="predicted"/>
<feature type="domain" description="DUF58" evidence="2">
    <location>
        <begin position="217"/>
        <end position="319"/>
    </location>
</feature>
<keyword evidence="1" id="KW-0812">Transmembrane</keyword>
<organism evidence="3 4">
    <name type="scientific">Lacisediminihabitans profunda</name>
    <dbReference type="NCBI Taxonomy" id="2594790"/>
    <lineage>
        <taxon>Bacteria</taxon>
        <taxon>Bacillati</taxon>
        <taxon>Actinomycetota</taxon>
        <taxon>Actinomycetes</taxon>
        <taxon>Micrococcales</taxon>
        <taxon>Microbacteriaceae</taxon>
        <taxon>Lacisediminihabitans</taxon>
    </lineage>
</organism>
<sequence>MSSRWRRRRSSRTARLTRRGVVLLVLGAAALPLAYWLGRRELLYLGSFLVLLPLVALAFVRWRRVRMSVRRTFAPSVVSAGHPTVVHLDIENQATTPTMEVAWRDTWPWRPYSTQPGRLGALKPRGPRFAGRGNSARMKYELVPPIRGAFPVGPMLVDFADPFGLATGEAVAGAMQTLIVTPDVVALPDNVVSIAADEGPTRTLQRRALGGEDDLMTREYRRGDALRRVHWRASAHHGELMVRQEEQRSHAEARIVLETRRVRYRDAESGREVDQPESESFERAVSLIASVGLHLLRSGFVVRVIETGQQQLAPPDRPNEFLESLAVVRLVDDATSDLTLLSGVDRPDRSQGSIFAVLSEPDHQLVERLVTQRHSFDLAVAFLVSPRQLALAGVLRAGGWICIPVAVGEPIESVWRAVGAAQEASRARG</sequence>
<feature type="transmembrane region" description="Helical" evidence="1">
    <location>
        <begin position="20"/>
        <end position="37"/>
    </location>
</feature>
<feature type="transmembrane region" description="Helical" evidence="1">
    <location>
        <begin position="43"/>
        <end position="62"/>
    </location>
</feature>
<keyword evidence="4" id="KW-1185">Reference proteome</keyword>
<evidence type="ECO:0000313" key="3">
    <source>
        <dbReference type="EMBL" id="TXN29873.1"/>
    </source>
</evidence>
<accession>A0A5C8UNS1</accession>
<evidence type="ECO:0000313" key="4">
    <source>
        <dbReference type="Proteomes" id="UP000321379"/>
    </source>
</evidence>
<protein>
    <submittedName>
        <fullName evidence="3">DUF58 domain-containing protein</fullName>
    </submittedName>
</protein>
<evidence type="ECO:0000256" key="1">
    <source>
        <dbReference type="SAM" id="Phobius"/>
    </source>
</evidence>
<dbReference type="EMBL" id="VRMG01000008">
    <property type="protein sequence ID" value="TXN29873.1"/>
    <property type="molecule type" value="Genomic_DNA"/>
</dbReference>
<dbReference type="PANTHER" id="PTHR34351:SF1">
    <property type="entry name" value="SLR1927 PROTEIN"/>
    <property type="match status" value="1"/>
</dbReference>